<keyword evidence="3" id="KW-0805">Transcription regulation</keyword>
<dbReference type="Proteomes" id="UP001056730">
    <property type="component" value="Chromosome"/>
</dbReference>
<keyword evidence="2" id="KW-0678">Repressor</keyword>
<evidence type="ECO:0000259" key="6">
    <source>
        <dbReference type="PROSITE" id="PS51000"/>
    </source>
</evidence>
<evidence type="ECO:0000313" key="7">
    <source>
        <dbReference type="EMBL" id="USJ19325.1"/>
    </source>
</evidence>
<dbReference type="GO" id="GO:0003700">
    <property type="term" value="F:DNA-binding transcription factor activity"/>
    <property type="evidence" value="ECO:0007669"/>
    <property type="project" value="InterPro"/>
</dbReference>
<dbReference type="SUPFAM" id="SSF100950">
    <property type="entry name" value="NagB/RpiA/CoA transferase-like"/>
    <property type="match status" value="1"/>
</dbReference>
<keyword evidence="7" id="KW-0238">DNA-binding</keyword>
<organism evidence="7 8">
    <name type="scientific">Lactococcus formosensis</name>
    <dbReference type="NCBI Taxonomy" id="1281486"/>
    <lineage>
        <taxon>Bacteria</taxon>
        <taxon>Bacillati</taxon>
        <taxon>Bacillota</taxon>
        <taxon>Bacilli</taxon>
        <taxon>Lactobacillales</taxon>
        <taxon>Streptococcaceae</taxon>
        <taxon>Lactococcus</taxon>
    </lineage>
</organism>
<evidence type="ECO:0000256" key="3">
    <source>
        <dbReference type="ARBA" id="ARBA00023015"/>
    </source>
</evidence>
<dbReference type="PANTHER" id="PTHR30363">
    <property type="entry name" value="HTH-TYPE TRANSCRIPTIONAL REGULATOR SRLR-RELATED"/>
    <property type="match status" value="1"/>
</dbReference>
<comment type="function">
    <text evidence="5">Repressor of the lactose catabolism operon. Galactose-6-phosphate is the inducer.</text>
</comment>
<dbReference type="PROSITE" id="PS51000">
    <property type="entry name" value="HTH_DEOR_2"/>
    <property type="match status" value="1"/>
</dbReference>
<evidence type="ECO:0000313" key="8">
    <source>
        <dbReference type="Proteomes" id="UP001056730"/>
    </source>
</evidence>
<dbReference type="GO" id="GO:0003677">
    <property type="term" value="F:DNA binding"/>
    <property type="evidence" value="ECO:0007669"/>
    <property type="project" value="UniProtKB-KW"/>
</dbReference>
<accession>A0A9Q8Y087</accession>
<dbReference type="SMART" id="SM01134">
    <property type="entry name" value="DeoRC"/>
    <property type="match status" value="1"/>
</dbReference>
<dbReference type="InterPro" id="IPR050313">
    <property type="entry name" value="Carb_Metab_HTH_regulators"/>
</dbReference>
<sequence length="194" mass="22286">MTIRRDLQELEDRGKFTRIHGAATINSLSPQKISHNEKRKRNISAKKIIAQHIHNDETIFIGAGTTLELLYNYLKIDRAKIITNSIHVFNRFRHDERFELILVGGNYRPVSGAFVGTLVNDFIDKIKVQKAFIGVNGIYENGVYNANEDEGLTNYHILNSASERYVVADTSKLDKQDFYMFYNLDDLTQVITEC</sequence>
<dbReference type="InterPro" id="IPR014036">
    <property type="entry name" value="DeoR-like_C"/>
</dbReference>
<dbReference type="AlphaFoldDB" id="A0A9Q8Y087"/>
<keyword evidence="4" id="KW-0804">Transcription</keyword>
<protein>
    <recommendedName>
        <fullName evidence="1">Lactose phosphotransferase system repressor</fullName>
    </recommendedName>
</protein>
<dbReference type="Pfam" id="PF08220">
    <property type="entry name" value="HTH_DeoR"/>
    <property type="match status" value="1"/>
</dbReference>
<dbReference type="PANTHER" id="PTHR30363:SF4">
    <property type="entry name" value="GLYCEROL-3-PHOSPHATE REGULON REPRESSOR"/>
    <property type="match status" value="1"/>
</dbReference>
<feature type="domain" description="HTH deoR-type" evidence="6">
    <location>
        <begin position="1"/>
        <end position="25"/>
    </location>
</feature>
<dbReference type="KEGG" id="lfo:LMK00_05685"/>
<dbReference type="RefSeq" id="WP_252174988.1">
    <property type="nucleotide sequence ID" value="NZ_CP086395.1"/>
</dbReference>
<proteinExistence type="predicted"/>
<evidence type="ECO:0000256" key="4">
    <source>
        <dbReference type="ARBA" id="ARBA00023163"/>
    </source>
</evidence>
<evidence type="ECO:0000256" key="2">
    <source>
        <dbReference type="ARBA" id="ARBA00022491"/>
    </source>
</evidence>
<evidence type="ECO:0000256" key="1">
    <source>
        <dbReference type="ARBA" id="ARBA00021390"/>
    </source>
</evidence>
<dbReference type="InterPro" id="IPR037171">
    <property type="entry name" value="NagB/RpiA_transferase-like"/>
</dbReference>
<dbReference type="Gene3D" id="3.40.50.1360">
    <property type="match status" value="1"/>
</dbReference>
<dbReference type="InterPro" id="IPR001034">
    <property type="entry name" value="DeoR_HTH"/>
</dbReference>
<gene>
    <name evidence="7" type="ORF">LMK00_05685</name>
</gene>
<reference evidence="7" key="1">
    <citation type="journal article" date="2022" name="Front. Microbiol.">
        <title>Feed Insects as a Reservoir of Granadaene-Producing Lactococci.</title>
        <authorList>
            <person name="Neuzil-Bunesova V."/>
            <person name="Ramirez Garcia A."/>
            <person name="Modrackova N."/>
            <person name="Makovska M."/>
            <person name="Sabolova M."/>
            <person name="Sproer C."/>
            <person name="Bunk B."/>
            <person name="Blom J."/>
            <person name="Schwab C."/>
        </authorList>
    </citation>
    <scope>NUCLEOTIDE SEQUENCE</scope>
    <source>
        <strain evidence="7">I4/6O</strain>
    </source>
</reference>
<name>A0A9Q8Y087_9LACT</name>
<dbReference type="Pfam" id="PF00455">
    <property type="entry name" value="DeoRC"/>
    <property type="match status" value="1"/>
</dbReference>
<evidence type="ECO:0000256" key="5">
    <source>
        <dbReference type="ARBA" id="ARBA00024937"/>
    </source>
</evidence>
<dbReference type="EMBL" id="CP086395">
    <property type="protein sequence ID" value="USJ19325.1"/>
    <property type="molecule type" value="Genomic_DNA"/>
</dbReference>